<dbReference type="InterPro" id="IPR013783">
    <property type="entry name" value="Ig-like_fold"/>
</dbReference>
<name>A0A2S9Y2J3_9BACT</name>
<accession>A0A2S9Y2J3</accession>
<dbReference type="RefSeq" id="WP_146158380.1">
    <property type="nucleotide sequence ID" value="NZ_PVNL01000121.1"/>
</dbReference>
<dbReference type="Proteomes" id="UP000238823">
    <property type="component" value="Unassembled WGS sequence"/>
</dbReference>
<comment type="caution">
    <text evidence="1">The sequence shown here is derived from an EMBL/GenBank/DDBJ whole genome shotgun (WGS) entry which is preliminary data.</text>
</comment>
<dbReference type="EMBL" id="PVNL01000121">
    <property type="protein sequence ID" value="PRP99332.1"/>
    <property type="molecule type" value="Genomic_DNA"/>
</dbReference>
<dbReference type="OrthoDB" id="5511877at2"/>
<evidence type="ECO:0000313" key="1">
    <source>
        <dbReference type="EMBL" id="PRP99332.1"/>
    </source>
</evidence>
<protein>
    <submittedName>
        <fullName evidence="1">Uncharacterized protein</fullName>
    </submittedName>
</protein>
<dbReference type="AlphaFoldDB" id="A0A2S9Y2J3"/>
<organism evidence="1 2">
    <name type="scientific">Enhygromyxa salina</name>
    <dbReference type="NCBI Taxonomy" id="215803"/>
    <lineage>
        <taxon>Bacteria</taxon>
        <taxon>Pseudomonadati</taxon>
        <taxon>Myxococcota</taxon>
        <taxon>Polyangia</taxon>
        <taxon>Nannocystales</taxon>
        <taxon>Nannocystaceae</taxon>
        <taxon>Enhygromyxa</taxon>
    </lineage>
</organism>
<reference evidence="1 2" key="1">
    <citation type="submission" date="2018-03" db="EMBL/GenBank/DDBJ databases">
        <title>Draft Genome Sequences of the Obligatory Marine Myxobacteria Enhygromyxa salina SWB007.</title>
        <authorList>
            <person name="Poehlein A."/>
            <person name="Moghaddam J.A."/>
            <person name="Harms H."/>
            <person name="Alanjari M."/>
            <person name="Koenig G.M."/>
            <person name="Daniel R."/>
            <person name="Schaeberle T.F."/>
        </authorList>
    </citation>
    <scope>NUCLEOTIDE SEQUENCE [LARGE SCALE GENOMIC DNA]</scope>
    <source>
        <strain evidence="1 2">SWB007</strain>
    </source>
</reference>
<proteinExistence type="predicted"/>
<sequence>MTTSIRIRVGLQEYQFEAASGVHVGAGDLLDPDTATRVIRQLSNPRELSQLRSLVIGGGRRSFEWDAELPRVLATLIRSGRLRVRRIQADSYRVLGSTPLLEAVADAVENQIVETHSVMIELLDADGNPVPGEPFRIKLPDGTVKTSSLDDQGKAHITGIETPGTCQVCFYKRDAAIWAAA</sequence>
<evidence type="ECO:0000313" key="2">
    <source>
        <dbReference type="Proteomes" id="UP000238823"/>
    </source>
</evidence>
<dbReference type="Gene3D" id="2.60.40.10">
    <property type="entry name" value="Immunoglobulins"/>
    <property type="match status" value="1"/>
</dbReference>
<gene>
    <name evidence="1" type="ORF">ENSA7_63740</name>
</gene>